<dbReference type="GO" id="GO:0017025">
    <property type="term" value="F:TBP-class protein binding"/>
    <property type="evidence" value="ECO:0007669"/>
    <property type="project" value="InterPro"/>
</dbReference>
<protein>
    <recommendedName>
        <fullName evidence="14">Transcription factor IIIB 90 kDa subunit</fullName>
    </recommendedName>
</protein>
<evidence type="ECO:0000256" key="9">
    <source>
        <dbReference type="SAM" id="MobiDB-lite"/>
    </source>
</evidence>
<feature type="region of interest" description="Disordered" evidence="9">
    <location>
        <begin position="349"/>
        <end position="377"/>
    </location>
</feature>
<dbReference type="Pfam" id="PF07741">
    <property type="entry name" value="BRF1"/>
    <property type="match status" value="1"/>
</dbReference>
<dbReference type="Gene3D" id="1.10.472.10">
    <property type="entry name" value="Cyclin-like"/>
    <property type="match status" value="1"/>
</dbReference>
<evidence type="ECO:0000256" key="8">
    <source>
        <dbReference type="ARBA" id="ARBA00023242"/>
    </source>
</evidence>
<dbReference type="Gene3D" id="1.20.5.650">
    <property type="entry name" value="Single helix bin"/>
    <property type="match status" value="1"/>
</dbReference>
<dbReference type="GO" id="GO:0000126">
    <property type="term" value="C:transcription factor TFIIIB complex"/>
    <property type="evidence" value="ECO:0007669"/>
    <property type="project" value="TreeGrafter"/>
</dbReference>
<comment type="subcellular location">
    <subcellularLocation>
        <location evidence="1">Nucleus</location>
    </subcellularLocation>
</comment>
<organism evidence="12 13">
    <name type="scientific">Aegilops tauschii subsp. strangulata</name>
    <name type="common">Goatgrass</name>
    <dbReference type="NCBI Taxonomy" id="200361"/>
    <lineage>
        <taxon>Eukaryota</taxon>
        <taxon>Viridiplantae</taxon>
        <taxon>Streptophyta</taxon>
        <taxon>Embryophyta</taxon>
        <taxon>Tracheophyta</taxon>
        <taxon>Spermatophyta</taxon>
        <taxon>Magnoliopsida</taxon>
        <taxon>Liliopsida</taxon>
        <taxon>Poales</taxon>
        <taxon>Poaceae</taxon>
        <taxon>BOP clade</taxon>
        <taxon>Pooideae</taxon>
        <taxon>Triticodae</taxon>
        <taxon>Triticeae</taxon>
        <taxon>Triticinae</taxon>
        <taxon>Aegilops</taxon>
    </lineage>
</organism>
<evidence type="ECO:0000313" key="12">
    <source>
        <dbReference type="EnsemblPlants" id="AET3Gv20230400.10"/>
    </source>
</evidence>
<dbReference type="InterPro" id="IPR013150">
    <property type="entry name" value="TFIIB_cyclin"/>
</dbReference>
<feature type="domain" description="Transcription factor TFIIB cyclin-like" evidence="10">
    <location>
        <begin position="1"/>
        <end position="56"/>
    </location>
</feature>
<reference evidence="12" key="3">
    <citation type="journal article" date="2017" name="Nature">
        <title>Genome sequence of the progenitor of the wheat D genome Aegilops tauschii.</title>
        <authorList>
            <person name="Luo M.C."/>
            <person name="Gu Y.Q."/>
            <person name="Puiu D."/>
            <person name="Wang H."/>
            <person name="Twardziok S.O."/>
            <person name="Deal K.R."/>
            <person name="Huo N."/>
            <person name="Zhu T."/>
            <person name="Wang L."/>
            <person name="Wang Y."/>
            <person name="McGuire P.E."/>
            <person name="Liu S."/>
            <person name="Long H."/>
            <person name="Ramasamy R.K."/>
            <person name="Rodriguez J.C."/>
            <person name="Van S.L."/>
            <person name="Yuan L."/>
            <person name="Wang Z."/>
            <person name="Xia Z."/>
            <person name="Xiao L."/>
            <person name="Anderson O.D."/>
            <person name="Ouyang S."/>
            <person name="Liang Y."/>
            <person name="Zimin A.V."/>
            <person name="Pertea G."/>
            <person name="Qi P."/>
            <person name="Bennetzen J.L."/>
            <person name="Dai X."/>
            <person name="Dawson M.W."/>
            <person name="Muller H.G."/>
            <person name="Kugler K."/>
            <person name="Rivarola-Duarte L."/>
            <person name="Spannagl M."/>
            <person name="Mayer K.F.X."/>
            <person name="Lu F.H."/>
            <person name="Bevan M.W."/>
            <person name="Leroy P."/>
            <person name="Li P."/>
            <person name="You F.M."/>
            <person name="Sun Q."/>
            <person name="Liu Z."/>
            <person name="Lyons E."/>
            <person name="Wicker T."/>
            <person name="Salzberg S.L."/>
            <person name="Devos K.M."/>
            <person name="Dvorak J."/>
        </authorList>
    </citation>
    <scope>NUCLEOTIDE SEQUENCE [LARGE SCALE GENOMIC DNA]</scope>
    <source>
        <strain evidence="12">cv. AL8/78</strain>
    </source>
</reference>
<evidence type="ECO:0000256" key="6">
    <source>
        <dbReference type="ARBA" id="ARBA00023015"/>
    </source>
</evidence>
<evidence type="ECO:0000256" key="5">
    <source>
        <dbReference type="ARBA" id="ARBA00022833"/>
    </source>
</evidence>
<reference evidence="13" key="1">
    <citation type="journal article" date="2014" name="Science">
        <title>Ancient hybridizations among the ancestral genomes of bread wheat.</title>
        <authorList>
            <consortium name="International Wheat Genome Sequencing Consortium,"/>
            <person name="Marcussen T."/>
            <person name="Sandve S.R."/>
            <person name="Heier L."/>
            <person name="Spannagl M."/>
            <person name="Pfeifer M."/>
            <person name="Jakobsen K.S."/>
            <person name="Wulff B.B."/>
            <person name="Steuernagel B."/>
            <person name="Mayer K.F."/>
            <person name="Olsen O.A."/>
        </authorList>
    </citation>
    <scope>NUCLEOTIDE SEQUENCE [LARGE SCALE GENOMIC DNA]</scope>
    <source>
        <strain evidence="13">cv. AL8/78</strain>
    </source>
</reference>
<proteinExistence type="inferred from homology"/>
<dbReference type="GO" id="GO:0008270">
    <property type="term" value="F:zinc ion binding"/>
    <property type="evidence" value="ECO:0007669"/>
    <property type="project" value="UniProtKB-KW"/>
</dbReference>
<dbReference type="PANTHER" id="PTHR11618">
    <property type="entry name" value="TRANSCRIPTION INITIATION FACTOR IIB-RELATED"/>
    <property type="match status" value="1"/>
</dbReference>
<keyword evidence="13" id="KW-1185">Reference proteome</keyword>
<dbReference type="InterPro" id="IPR011665">
    <property type="entry name" value="BRF1_TBP-bd_dom"/>
</dbReference>
<feature type="domain" description="Brf1 TBP-binding" evidence="11">
    <location>
        <begin position="241"/>
        <end position="342"/>
    </location>
</feature>
<dbReference type="GO" id="GO:0005634">
    <property type="term" value="C:nucleus"/>
    <property type="evidence" value="ECO:0007669"/>
    <property type="project" value="UniProtKB-SubCell"/>
</dbReference>
<dbReference type="Proteomes" id="UP000015105">
    <property type="component" value="Chromosome 3D"/>
</dbReference>
<evidence type="ECO:0000256" key="1">
    <source>
        <dbReference type="ARBA" id="ARBA00004123"/>
    </source>
</evidence>
<keyword evidence="8" id="KW-0539">Nucleus</keyword>
<evidence type="ECO:0008006" key="14">
    <source>
        <dbReference type="Google" id="ProtNLM"/>
    </source>
</evidence>
<evidence type="ECO:0000259" key="10">
    <source>
        <dbReference type="Pfam" id="PF00382"/>
    </source>
</evidence>
<accession>A0A453E5G0</accession>
<dbReference type="EnsemblPlants" id="AET3Gv20230400.10">
    <property type="protein sequence ID" value="AET3Gv20230400.10"/>
    <property type="gene ID" value="AET3Gv20230400"/>
</dbReference>
<dbReference type="Pfam" id="PF00382">
    <property type="entry name" value="TFIIB"/>
    <property type="match status" value="1"/>
</dbReference>
<dbReference type="GO" id="GO:0000995">
    <property type="term" value="F:RNA polymerase III general transcription initiation factor activity"/>
    <property type="evidence" value="ECO:0007669"/>
    <property type="project" value="TreeGrafter"/>
</dbReference>
<dbReference type="GO" id="GO:0001006">
    <property type="term" value="F:RNA polymerase III type 3 promoter sequence-specific DNA binding"/>
    <property type="evidence" value="ECO:0007669"/>
    <property type="project" value="TreeGrafter"/>
</dbReference>
<dbReference type="Gramene" id="AET3Gv20230400.10">
    <property type="protein sequence ID" value="AET3Gv20230400.10"/>
    <property type="gene ID" value="AET3Gv20230400"/>
</dbReference>
<feature type="region of interest" description="Disordered" evidence="9">
    <location>
        <begin position="215"/>
        <end position="242"/>
    </location>
</feature>
<reference evidence="12" key="5">
    <citation type="journal article" date="2021" name="G3 (Bethesda)">
        <title>Aegilops tauschii genome assembly Aet v5.0 features greater sequence contiguity and improved annotation.</title>
        <authorList>
            <person name="Wang L."/>
            <person name="Zhu T."/>
            <person name="Rodriguez J.C."/>
            <person name="Deal K.R."/>
            <person name="Dubcovsky J."/>
            <person name="McGuire P.E."/>
            <person name="Lux T."/>
            <person name="Spannagl M."/>
            <person name="Mayer K.F.X."/>
            <person name="Baldrich P."/>
            <person name="Meyers B.C."/>
            <person name="Huo N."/>
            <person name="Gu Y.Q."/>
            <person name="Zhou H."/>
            <person name="Devos K.M."/>
            <person name="Bennetzen J.L."/>
            <person name="Unver T."/>
            <person name="Budak H."/>
            <person name="Gulick P.J."/>
            <person name="Galiba G."/>
            <person name="Kalapos B."/>
            <person name="Nelson D.R."/>
            <person name="Li P."/>
            <person name="You F.M."/>
            <person name="Luo M.C."/>
            <person name="Dvorak J."/>
        </authorList>
    </citation>
    <scope>NUCLEOTIDE SEQUENCE [LARGE SCALE GENOMIC DNA]</scope>
    <source>
        <strain evidence="12">cv. AL8/78</strain>
    </source>
</reference>
<reference evidence="12" key="4">
    <citation type="submission" date="2019-03" db="UniProtKB">
        <authorList>
            <consortium name="EnsemblPlants"/>
        </authorList>
    </citation>
    <scope>IDENTIFICATION</scope>
</reference>
<sequence>MKRDWMQTGRKPSGLCGAALYIAALSHGYNYTKSNIVAVVHVCEATLTKRLIEFENTDSGSLTIEDFLAKADEEPPVSKFSPISGEVLCKHKDKAAEHFAHGLCEKCYNKVIHIYYVQNALVLILHSPLTHDLIIQFTKLSGGLEGGADPPAFQRAEKQRLEAAKKAEEAAAIKEAMLGESICEMQNSDAEHNIMSTTEDSVGDKSAAIGSGEIGKDYVTSKDPEVGGENGKADADPESFSDIDDVEVDGYLHNEEETQYKKIIWEEMNKEYLEEQAAKEALAAELAARGVGVGEGQQKKRRRNEDTKNSTPAETPAEATYNMLKRKGLGSKINVEAVGGLYNTKDEASEANEKGDMGFDGEYAHDTGDGETIEGGYDYADYNNDGYADGGDAGAYEDYDGIDY</sequence>
<keyword evidence="6" id="KW-0805">Transcription regulation</keyword>
<evidence type="ECO:0000256" key="7">
    <source>
        <dbReference type="ARBA" id="ARBA00023163"/>
    </source>
</evidence>
<keyword evidence="7" id="KW-0804">Transcription</keyword>
<dbReference type="GO" id="GO:0070897">
    <property type="term" value="P:transcription preinitiation complex assembly"/>
    <property type="evidence" value="ECO:0007669"/>
    <property type="project" value="InterPro"/>
</dbReference>
<feature type="compositionally biased region" description="Basic and acidic residues" evidence="9">
    <location>
        <begin position="215"/>
        <end position="235"/>
    </location>
</feature>
<comment type="similarity">
    <text evidence="2">Belongs to the TFIIB family.</text>
</comment>
<dbReference type="AlphaFoldDB" id="A0A453E5G0"/>
<keyword evidence="5" id="KW-0862">Zinc</keyword>
<evidence type="ECO:0000259" key="11">
    <source>
        <dbReference type="Pfam" id="PF07741"/>
    </source>
</evidence>
<dbReference type="FunFam" id="1.20.5.650:FF:000002">
    <property type="entry name" value="Cyclin/Brf1-like TBP-binding protein"/>
    <property type="match status" value="1"/>
</dbReference>
<evidence type="ECO:0000313" key="13">
    <source>
        <dbReference type="Proteomes" id="UP000015105"/>
    </source>
</evidence>
<dbReference type="InterPro" id="IPR000812">
    <property type="entry name" value="TFIIB"/>
</dbReference>
<evidence type="ECO:0000256" key="2">
    <source>
        <dbReference type="ARBA" id="ARBA00010857"/>
    </source>
</evidence>
<dbReference type="SUPFAM" id="SSF47954">
    <property type="entry name" value="Cyclin-like"/>
    <property type="match status" value="1"/>
</dbReference>
<reference evidence="13" key="2">
    <citation type="journal article" date="2017" name="Nat. Plants">
        <title>The Aegilops tauschii genome reveals multiple impacts of transposons.</title>
        <authorList>
            <person name="Zhao G."/>
            <person name="Zou C."/>
            <person name="Li K."/>
            <person name="Wang K."/>
            <person name="Li T."/>
            <person name="Gao L."/>
            <person name="Zhang X."/>
            <person name="Wang H."/>
            <person name="Yang Z."/>
            <person name="Liu X."/>
            <person name="Jiang W."/>
            <person name="Mao L."/>
            <person name="Kong X."/>
            <person name="Jiao Y."/>
            <person name="Jia J."/>
        </authorList>
    </citation>
    <scope>NUCLEOTIDE SEQUENCE [LARGE SCALE GENOMIC DNA]</scope>
    <source>
        <strain evidence="13">cv. AL8/78</strain>
    </source>
</reference>
<keyword evidence="3" id="KW-0479">Metal-binding</keyword>
<dbReference type="InterPro" id="IPR036915">
    <property type="entry name" value="Cyclin-like_sf"/>
</dbReference>
<evidence type="ECO:0000256" key="3">
    <source>
        <dbReference type="ARBA" id="ARBA00022723"/>
    </source>
</evidence>
<evidence type="ECO:0000256" key="4">
    <source>
        <dbReference type="ARBA" id="ARBA00022771"/>
    </source>
</evidence>
<dbReference type="PANTHER" id="PTHR11618:SF4">
    <property type="entry name" value="TRANSCRIPTION FACTOR IIIB 90 KDA SUBUNIT"/>
    <property type="match status" value="1"/>
</dbReference>
<name>A0A453E5G0_AEGTS</name>
<feature type="compositionally biased region" description="Basic and acidic residues" evidence="9">
    <location>
        <begin position="349"/>
        <end position="368"/>
    </location>
</feature>
<feature type="region of interest" description="Disordered" evidence="9">
    <location>
        <begin position="291"/>
        <end position="319"/>
    </location>
</feature>
<dbReference type="FunFam" id="1.10.472.10:FF:000066">
    <property type="entry name" value="Transcription factor IIIB subunit"/>
    <property type="match status" value="1"/>
</dbReference>
<dbReference type="GO" id="GO:0097550">
    <property type="term" value="C:transcription preinitiation complex"/>
    <property type="evidence" value="ECO:0007669"/>
    <property type="project" value="TreeGrafter"/>
</dbReference>
<keyword evidence="4" id="KW-0863">Zinc-finger</keyword>